<sequence>MDNTRNYSVNRSWENGECRMRGHGDDGSAPIYLLDEDSVELTRFLRYVICKWEGQ</sequence>
<accession>D5A9B5</accession>
<protein>
    <submittedName>
        <fullName evidence="1">Uncharacterized protein</fullName>
    </submittedName>
</protein>
<evidence type="ECO:0000313" key="1">
    <source>
        <dbReference type="EMBL" id="ADE76134.1"/>
    </source>
</evidence>
<reference evidence="1" key="1">
    <citation type="submission" date="2010-04" db="EMBL/GenBank/DDBJ databases">
        <authorList>
            <person name="Reid K.E."/>
            <person name="Liao N."/>
            <person name="Chan S."/>
            <person name="Docking R."/>
            <person name="Taylor G."/>
            <person name="Moore R."/>
            <person name="Mayo M."/>
            <person name="Munro S."/>
            <person name="King J."/>
            <person name="Yanchuk A."/>
            <person name="Holt R."/>
            <person name="Jones S."/>
            <person name="Marra M."/>
            <person name="Ritland C.E."/>
            <person name="Ritland K."/>
            <person name="Bohlmann J."/>
        </authorList>
    </citation>
    <scope>NUCLEOTIDE SEQUENCE</scope>
    <source>
        <tissue evidence="1">Bud</tissue>
    </source>
</reference>
<dbReference type="EMBL" id="BT122781">
    <property type="protein sequence ID" value="ADE76134.1"/>
    <property type="molecule type" value="mRNA"/>
</dbReference>
<name>D5A9B5_PICSI</name>
<dbReference type="AlphaFoldDB" id="D5A9B5"/>
<proteinExistence type="evidence at transcript level"/>
<organism evidence="1">
    <name type="scientific">Picea sitchensis</name>
    <name type="common">Sitka spruce</name>
    <name type="synonym">Pinus sitchensis</name>
    <dbReference type="NCBI Taxonomy" id="3332"/>
    <lineage>
        <taxon>Eukaryota</taxon>
        <taxon>Viridiplantae</taxon>
        <taxon>Streptophyta</taxon>
        <taxon>Embryophyta</taxon>
        <taxon>Tracheophyta</taxon>
        <taxon>Spermatophyta</taxon>
        <taxon>Pinopsida</taxon>
        <taxon>Pinidae</taxon>
        <taxon>Conifers I</taxon>
        <taxon>Pinales</taxon>
        <taxon>Pinaceae</taxon>
        <taxon>Picea</taxon>
    </lineage>
</organism>